<dbReference type="SUPFAM" id="SSF53474">
    <property type="entry name" value="alpha/beta-Hydrolases"/>
    <property type="match status" value="1"/>
</dbReference>
<comment type="function">
    <text evidence="6">This enzyme catalyzes the hydrolysis of the N-terminal peptide bond of an N-acetylated peptide to generate an N-acetylated amino acid and a peptide with a free N-terminus. It preferentially cleaves off Ac-Ala, Ac-Met and Ac-Ser. Also, involved in the degradation of oxidized and glycated proteins.</text>
</comment>
<protein>
    <recommendedName>
        <fullName evidence="5">Acyl-peptide hydrolase</fullName>
    </recommendedName>
    <alternativeName>
        <fullName evidence="4">Acylaminoacyl-peptidase</fullName>
    </alternativeName>
</protein>
<dbReference type="Pfam" id="PF00326">
    <property type="entry name" value="Peptidase_S9"/>
    <property type="match status" value="1"/>
</dbReference>
<proteinExistence type="predicted"/>
<evidence type="ECO:0000259" key="7">
    <source>
        <dbReference type="Pfam" id="PF00326"/>
    </source>
</evidence>
<evidence type="ECO:0000256" key="5">
    <source>
        <dbReference type="ARBA" id="ARBA00032596"/>
    </source>
</evidence>
<keyword evidence="1" id="KW-0378">Hydrolase</keyword>
<gene>
    <name evidence="8" type="ORF">METZ01_LOCUS56515</name>
</gene>
<evidence type="ECO:0000256" key="2">
    <source>
        <dbReference type="ARBA" id="ARBA00022825"/>
    </source>
</evidence>
<dbReference type="AlphaFoldDB" id="A0A381SJY4"/>
<name>A0A381SJY4_9ZZZZ</name>
<reference evidence="8" key="1">
    <citation type="submission" date="2018-05" db="EMBL/GenBank/DDBJ databases">
        <authorList>
            <person name="Lanie J.A."/>
            <person name="Ng W.-L."/>
            <person name="Kazmierczak K.M."/>
            <person name="Andrzejewski T.M."/>
            <person name="Davidsen T.M."/>
            <person name="Wayne K.J."/>
            <person name="Tettelin H."/>
            <person name="Glass J.I."/>
            <person name="Rusch D."/>
            <person name="Podicherti R."/>
            <person name="Tsui H.-C.T."/>
            <person name="Winkler M.E."/>
        </authorList>
    </citation>
    <scope>NUCLEOTIDE SEQUENCE</scope>
</reference>
<dbReference type="InterPro" id="IPR029058">
    <property type="entry name" value="AB_hydrolase_fold"/>
</dbReference>
<dbReference type="InterPro" id="IPR001375">
    <property type="entry name" value="Peptidase_S9_cat"/>
</dbReference>
<dbReference type="Gene3D" id="2.120.10.30">
    <property type="entry name" value="TolB, C-terminal domain"/>
    <property type="match status" value="2"/>
</dbReference>
<dbReference type="InterPro" id="IPR011042">
    <property type="entry name" value="6-blade_b-propeller_TolB-like"/>
</dbReference>
<evidence type="ECO:0000256" key="1">
    <source>
        <dbReference type="ARBA" id="ARBA00022801"/>
    </source>
</evidence>
<dbReference type="GO" id="GO:0004252">
    <property type="term" value="F:serine-type endopeptidase activity"/>
    <property type="evidence" value="ECO:0007669"/>
    <property type="project" value="InterPro"/>
</dbReference>
<evidence type="ECO:0000256" key="6">
    <source>
        <dbReference type="ARBA" id="ARBA00045885"/>
    </source>
</evidence>
<evidence type="ECO:0000256" key="4">
    <source>
        <dbReference type="ARBA" id="ARBA00032284"/>
    </source>
</evidence>
<accession>A0A381SJY4</accession>
<dbReference type="PANTHER" id="PTHR42776">
    <property type="entry name" value="SERINE PEPTIDASE S9 FAMILY MEMBER"/>
    <property type="match status" value="1"/>
</dbReference>
<dbReference type="SUPFAM" id="SSF82171">
    <property type="entry name" value="DPP6 N-terminal domain-like"/>
    <property type="match status" value="1"/>
</dbReference>
<feature type="domain" description="Peptidase S9 prolyl oligopeptidase catalytic" evidence="7">
    <location>
        <begin position="453"/>
        <end position="658"/>
    </location>
</feature>
<evidence type="ECO:0000256" key="3">
    <source>
        <dbReference type="ARBA" id="ARBA00022990"/>
    </source>
</evidence>
<sequence length="659" mass="73002">MRIILTSCALVLFSSFATSVTPQPRLLEIDDLFELRTVGAPRVSPDGDWVAYTVSQLDIDADRSDTDIFMSSLSDPAEDAIRLTTSDRSETAPRWSPDGRYLGFLSSRDDEGTEVWILDRRGGEATRLTNYEGNVSAFSWSPDATKLVVVVRDPKPESANEDDTPQPVVVTRLQIKRDGQGYLTNQYRHLHLFDVSTKESIQITDGPYEDVSPAWSPDGARLVFVSNRTEVPDSNANTDIFLMEAGADAPLLQLTDSEGSDNSPAFSPDGTFVAYVAGGDPADIWYAPRYIAVIPTTGGSPQFLGSDLDRNGGSPQITNDGEHVLFLLEDEGNRHLAKVPVSGGDVERIIAGERNISRFHLGSSDRLVILESQPTYPAEISRVDDLGLTRISRVNDAHLAGIMLAPVERFTASSADGTPIGGFLTRPPDQLTGTSLPTLLRIHGGPVSQYSTAFRFEWQLFAARGYAVVAANPRGSSGYGFAFSRAIWADWGNKDFDDVMAAVDYVIESNVADPNRLGVGGWSYGGILTNYVITKTGRFQAAITGASEVNYLSNYGTDHYQRQWEAELGLPWQNTELWIHLSPFFQVEKITTPTLVMVGEEDWNVPALNSEQLYQALRRLGRDTELVIYPGQSHGIRRPTYQRDRYERYLDWYDHYVKQ</sequence>
<dbReference type="PANTHER" id="PTHR42776:SF27">
    <property type="entry name" value="DIPEPTIDYL PEPTIDASE FAMILY MEMBER 6"/>
    <property type="match status" value="1"/>
</dbReference>
<keyword evidence="2" id="KW-0720">Serine protease</keyword>
<keyword evidence="2" id="KW-0645">Protease</keyword>
<evidence type="ECO:0000313" key="8">
    <source>
        <dbReference type="EMBL" id="SVA03661.1"/>
    </source>
</evidence>
<dbReference type="GO" id="GO:0006508">
    <property type="term" value="P:proteolysis"/>
    <property type="evidence" value="ECO:0007669"/>
    <property type="project" value="InterPro"/>
</dbReference>
<dbReference type="Gene3D" id="3.40.50.1820">
    <property type="entry name" value="alpha/beta hydrolase"/>
    <property type="match status" value="1"/>
</dbReference>
<keyword evidence="3" id="KW-0007">Acetylation</keyword>
<dbReference type="InterPro" id="IPR011659">
    <property type="entry name" value="WD40"/>
</dbReference>
<dbReference type="Pfam" id="PF07676">
    <property type="entry name" value="PD40"/>
    <property type="match status" value="5"/>
</dbReference>
<dbReference type="InterPro" id="IPR002471">
    <property type="entry name" value="Pept_S9_AS"/>
</dbReference>
<dbReference type="EMBL" id="UINC01003135">
    <property type="protein sequence ID" value="SVA03661.1"/>
    <property type="molecule type" value="Genomic_DNA"/>
</dbReference>
<dbReference type="PROSITE" id="PS00708">
    <property type="entry name" value="PRO_ENDOPEP_SER"/>
    <property type="match status" value="1"/>
</dbReference>
<organism evidence="8">
    <name type="scientific">marine metagenome</name>
    <dbReference type="NCBI Taxonomy" id="408172"/>
    <lineage>
        <taxon>unclassified sequences</taxon>
        <taxon>metagenomes</taxon>
        <taxon>ecological metagenomes</taxon>
    </lineage>
</organism>